<dbReference type="PANTHER" id="PTHR30204">
    <property type="entry name" value="REDOX-CYCLING DRUG-SENSING TRANSCRIPTIONAL ACTIVATOR SOXR"/>
    <property type="match status" value="1"/>
</dbReference>
<accession>A0A9W4KPD7</accession>
<organism evidence="6 7">
    <name type="scientific">Peribacillus simplex</name>
    <dbReference type="NCBI Taxonomy" id="1478"/>
    <lineage>
        <taxon>Bacteria</taxon>
        <taxon>Bacillati</taxon>
        <taxon>Bacillota</taxon>
        <taxon>Bacilli</taxon>
        <taxon>Bacillales</taxon>
        <taxon>Bacillaceae</taxon>
        <taxon>Peribacillus</taxon>
    </lineage>
</organism>
<dbReference type="Proteomes" id="UP000789326">
    <property type="component" value="Unassembled WGS sequence"/>
</dbReference>
<dbReference type="AlphaFoldDB" id="A0A9W4KPD7"/>
<evidence type="ECO:0000256" key="4">
    <source>
        <dbReference type="ARBA" id="ARBA00023163"/>
    </source>
</evidence>
<comment type="caution">
    <text evidence="6">The sequence shown here is derived from an EMBL/GenBank/DDBJ whole genome shotgun (WGS) entry which is preliminary data.</text>
</comment>
<dbReference type="GO" id="GO:0003677">
    <property type="term" value="F:DNA binding"/>
    <property type="evidence" value="ECO:0007669"/>
    <property type="project" value="UniProtKB-KW"/>
</dbReference>
<evidence type="ECO:0000313" key="7">
    <source>
        <dbReference type="Proteomes" id="UP000789326"/>
    </source>
</evidence>
<dbReference type="PANTHER" id="PTHR30204:SF65">
    <property type="entry name" value="HTH-TYPE TRANSCRIPTIONAL REGULATOR TNRA"/>
    <property type="match status" value="1"/>
</dbReference>
<keyword evidence="4" id="KW-0804">Transcription</keyword>
<dbReference type="RefSeq" id="WP_290369663.1">
    <property type="nucleotide sequence ID" value="NZ_CAKKMG010000009.1"/>
</dbReference>
<proteinExistence type="predicted"/>
<dbReference type="InterPro" id="IPR000551">
    <property type="entry name" value="MerR-type_HTH_dom"/>
</dbReference>
<dbReference type="Pfam" id="PF13411">
    <property type="entry name" value="MerR_1"/>
    <property type="match status" value="1"/>
</dbReference>
<evidence type="ECO:0000313" key="6">
    <source>
        <dbReference type="EMBL" id="CAH0167785.1"/>
    </source>
</evidence>
<evidence type="ECO:0000256" key="1">
    <source>
        <dbReference type="ARBA" id="ARBA00022491"/>
    </source>
</evidence>
<dbReference type="SUPFAM" id="SSF46955">
    <property type="entry name" value="Putative DNA-binding domain"/>
    <property type="match status" value="1"/>
</dbReference>
<dbReference type="InterPro" id="IPR009061">
    <property type="entry name" value="DNA-bd_dom_put_sf"/>
</dbReference>
<reference evidence="6" key="1">
    <citation type="submission" date="2021-11" db="EMBL/GenBank/DDBJ databases">
        <authorList>
            <person name="Bulgarelli D."/>
        </authorList>
    </citation>
    <scope>NUCLEOTIDE SEQUENCE</scope>
    <source>
        <strain evidence="6">Bi133</strain>
    </source>
</reference>
<keyword evidence="1" id="KW-0678">Repressor</keyword>
<sequence length="111" mass="13173">MIFIVQQKESYIDRKVISIGVVRELTGLSDRQIRYYEERKLVFPERSKGGNRKYSFSDVKALVEIADKIEDGVQTNEIRQEKLKENRKIEQEKMRKKMLQGQLNAHFGLRK</sequence>
<keyword evidence="2" id="KW-0805">Transcription regulation</keyword>
<protein>
    <submittedName>
        <fullName evidence="6">HTH-type transcriptional regulator TnrA</fullName>
    </submittedName>
</protein>
<feature type="domain" description="HTH merR-type" evidence="5">
    <location>
        <begin position="16"/>
        <end position="80"/>
    </location>
</feature>
<evidence type="ECO:0000256" key="3">
    <source>
        <dbReference type="ARBA" id="ARBA00023125"/>
    </source>
</evidence>
<dbReference type="EMBL" id="CAKKMG010000009">
    <property type="protein sequence ID" value="CAH0167785.1"/>
    <property type="molecule type" value="Genomic_DNA"/>
</dbReference>
<keyword evidence="3" id="KW-0238">DNA-binding</keyword>
<dbReference type="InterPro" id="IPR047057">
    <property type="entry name" value="MerR_fam"/>
</dbReference>
<name>A0A9W4KPD7_9BACI</name>
<dbReference type="Gene3D" id="1.10.1660.10">
    <property type="match status" value="1"/>
</dbReference>
<dbReference type="PROSITE" id="PS50937">
    <property type="entry name" value="HTH_MERR_2"/>
    <property type="match status" value="1"/>
</dbReference>
<evidence type="ECO:0000256" key="2">
    <source>
        <dbReference type="ARBA" id="ARBA00023015"/>
    </source>
</evidence>
<dbReference type="GO" id="GO:0003700">
    <property type="term" value="F:DNA-binding transcription factor activity"/>
    <property type="evidence" value="ECO:0007669"/>
    <property type="project" value="InterPro"/>
</dbReference>
<dbReference type="SMART" id="SM00422">
    <property type="entry name" value="HTH_MERR"/>
    <property type="match status" value="1"/>
</dbReference>
<gene>
    <name evidence="6" type="primary">tnrA</name>
    <name evidence="6" type="ORF">SRABI133_01103</name>
</gene>
<evidence type="ECO:0000259" key="5">
    <source>
        <dbReference type="PROSITE" id="PS50937"/>
    </source>
</evidence>